<dbReference type="PANTHER" id="PTHR30329:SF21">
    <property type="entry name" value="LIPOPROTEIN YIAD-RELATED"/>
    <property type="match status" value="1"/>
</dbReference>
<evidence type="ECO:0000313" key="5">
    <source>
        <dbReference type="Proteomes" id="UP000649604"/>
    </source>
</evidence>
<dbReference type="InterPro" id="IPR006665">
    <property type="entry name" value="OmpA-like"/>
</dbReference>
<protein>
    <submittedName>
        <fullName evidence="4">OmpA family protein</fullName>
    </submittedName>
</protein>
<name>A0A9D5Q8C9_9BACT</name>
<dbReference type="SUPFAM" id="SSF103088">
    <property type="entry name" value="OmpA-like"/>
    <property type="match status" value="1"/>
</dbReference>
<organism evidence="4 5">
    <name type="scientific">candidate division KSB3 bacterium</name>
    <dbReference type="NCBI Taxonomy" id="2044937"/>
    <lineage>
        <taxon>Bacteria</taxon>
        <taxon>candidate division KSB3</taxon>
    </lineage>
</organism>
<dbReference type="Pfam" id="PF00691">
    <property type="entry name" value="OmpA"/>
    <property type="match status" value="1"/>
</dbReference>
<dbReference type="PANTHER" id="PTHR30329">
    <property type="entry name" value="STATOR ELEMENT OF FLAGELLAR MOTOR COMPLEX"/>
    <property type="match status" value="1"/>
</dbReference>
<dbReference type="PROSITE" id="PS51123">
    <property type="entry name" value="OMPA_2"/>
    <property type="match status" value="1"/>
</dbReference>
<evidence type="ECO:0000256" key="2">
    <source>
        <dbReference type="SAM" id="Phobius"/>
    </source>
</evidence>
<dbReference type="AlphaFoldDB" id="A0A9D5Q8C9"/>
<comment type="caution">
    <text evidence="4">The sequence shown here is derived from an EMBL/GenBank/DDBJ whole genome shotgun (WGS) entry which is preliminary data.</text>
</comment>
<reference evidence="4" key="1">
    <citation type="submission" date="2019-11" db="EMBL/GenBank/DDBJ databases">
        <title>Microbial mats filling the niche in hypersaline microbial mats.</title>
        <authorList>
            <person name="Wong H.L."/>
            <person name="Macleod F.I."/>
            <person name="White R.A. III"/>
            <person name="Burns B.P."/>
        </authorList>
    </citation>
    <scope>NUCLEOTIDE SEQUENCE</scope>
    <source>
        <strain evidence="4">Rbin_158</strain>
    </source>
</reference>
<dbReference type="CDD" id="cd07185">
    <property type="entry name" value="OmpA_C-like"/>
    <property type="match status" value="1"/>
</dbReference>
<accession>A0A9D5Q8C9</accession>
<dbReference type="EMBL" id="WJJP01000705">
    <property type="protein sequence ID" value="MBD3327207.1"/>
    <property type="molecule type" value="Genomic_DNA"/>
</dbReference>
<dbReference type="InterPro" id="IPR036737">
    <property type="entry name" value="OmpA-like_sf"/>
</dbReference>
<keyword evidence="2" id="KW-1133">Transmembrane helix</keyword>
<evidence type="ECO:0000256" key="1">
    <source>
        <dbReference type="PROSITE-ProRule" id="PRU00473"/>
    </source>
</evidence>
<feature type="transmembrane region" description="Helical" evidence="2">
    <location>
        <begin position="21"/>
        <end position="42"/>
    </location>
</feature>
<dbReference type="GO" id="GO:0016020">
    <property type="term" value="C:membrane"/>
    <property type="evidence" value="ECO:0007669"/>
    <property type="project" value="UniProtKB-UniRule"/>
</dbReference>
<sequence>MKITYHRETMESFPFIGYIDTLAAIVLVFVVITAFTAIAFTLNKQATLQAQQEVQAMQTELQQYRDQLEKRGYRNIQEIPDRTEWRNTALTQQVLANTGWTGRVADLPVYEDWQQMKHYSPQDLQHLTESEEQLIDVQQRISRYTDILAKAGYADIAEIPSKEEWEKSQVRLKSFQNLLEDVGFRGDIEKLYSFIEQWNQIILEMKRVFKVQTDEPQQVLEKLERLESLQKKVVIPVTQGSIFFASGQAKIRDEFKQVLDAHIEEARAAIKSGTYDLIQIEGHTDSVPIRPDHPLYRDNWELSVARAQAVAQYFIERGIPQEHLAVVGHAEFKPRVPGNSPEALAQNRRIEIVFLNSSLLNVGIAE</sequence>
<gene>
    <name evidence="4" type="ORF">GF339_21655</name>
</gene>
<evidence type="ECO:0000313" key="4">
    <source>
        <dbReference type="EMBL" id="MBD3327207.1"/>
    </source>
</evidence>
<evidence type="ECO:0000259" key="3">
    <source>
        <dbReference type="PROSITE" id="PS51123"/>
    </source>
</evidence>
<feature type="domain" description="OmpA-like" evidence="3">
    <location>
        <begin position="231"/>
        <end position="358"/>
    </location>
</feature>
<keyword evidence="1 2" id="KW-0472">Membrane</keyword>
<dbReference type="Gene3D" id="3.30.1330.60">
    <property type="entry name" value="OmpA-like domain"/>
    <property type="match status" value="1"/>
</dbReference>
<dbReference type="Proteomes" id="UP000649604">
    <property type="component" value="Unassembled WGS sequence"/>
</dbReference>
<keyword evidence="2" id="KW-0812">Transmembrane</keyword>
<dbReference type="InterPro" id="IPR050330">
    <property type="entry name" value="Bact_OuterMem_StrucFunc"/>
</dbReference>
<proteinExistence type="predicted"/>